<evidence type="ECO:0000256" key="1">
    <source>
        <dbReference type="SAM" id="MobiDB-lite"/>
    </source>
</evidence>
<dbReference type="EMBL" id="JANPWB010000001">
    <property type="protein sequence ID" value="KAJ1217582.1"/>
    <property type="molecule type" value="Genomic_DNA"/>
</dbReference>
<dbReference type="Proteomes" id="UP001066276">
    <property type="component" value="Chromosome 1_1"/>
</dbReference>
<keyword evidence="3" id="KW-1185">Reference proteome</keyword>
<comment type="caution">
    <text evidence="2">The sequence shown here is derived from an EMBL/GenBank/DDBJ whole genome shotgun (WGS) entry which is preliminary data.</text>
</comment>
<feature type="compositionally biased region" description="Polar residues" evidence="1">
    <location>
        <begin position="136"/>
        <end position="153"/>
    </location>
</feature>
<evidence type="ECO:0000313" key="2">
    <source>
        <dbReference type="EMBL" id="KAJ1217582.1"/>
    </source>
</evidence>
<dbReference type="AlphaFoldDB" id="A0AAV7WU06"/>
<feature type="region of interest" description="Disordered" evidence="1">
    <location>
        <begin position="69"/>
        <end position="159"/>
    </location>
</feature>
<evidence type="ECO:0000313" key="3">
    <source>
        <dbReference type="Proteomes" id="UP001066276"/>
    </source>
</evidence>
<gene>
    <name evidence="2" type="ORF">NDU88_005176</name>
</gene>
<organism evidence="2 3">
    <name type="scientific">Pleurodeles waltl</name>
    <name type="common">Iberian ribbed newt</name>
    <dbReference type="NCBI Taxonomy" id="8319"/>
    <lineage>
        <taxon>Eukaryota</taxon>
        <taxon>Metazoa</taxon>
        <taxon>Chordata</taxon>
        <taxon>Craniata</taxon>
        <taxon>Vertebrata</taxon>
        <taxon>Euteleostomi</taxon>
        <taxon>Amphibia</taxon>
        <taxon>Batrachia</taxon>
        <taxon>Caudata</taxon>
        <taxon>Salamandroidea</taxon>
        <taxon>Salamandridae</taxon>
        <taxon>Pleurodelinae</taxon>
        <taxon>Pleurodeles</taxon>
    </lineage>
</organism>
<feature type="region of interest" description="Disordered" evidence="1">
    <location>
        <begin position="193"/>
        <end position="229"/>
    </location>
</feature>
<name>A0AAV7WU06_PLEWA</name>
<protein>
    <submittedName>
        <fullName evidence="2">Uncharacterized protein</fullName>
    </submittedName>
</protein>
<feature type="compositionally biased region" description="Basic and acidic residues" evidence="1">
    <location>
        <begin position="84"/>
        <end position="98"/>
    </location>
</feature>
<sequence>MKVPPRPAQFEALAIWELIARNQQQKKFETRIRKVEKTLADARWDSTQKVWRSDILQGIKLFPAIAEEEETEGRKATCKTNRSQSREGESNRNSKRGDESDDEEFIIQLLNDRPPPYVESEKGSSISTAPPEPIQGNVTPNLRRSQRPSNSDMPFSPRIPRVQRMYPDVPTLKPADNYQPQVQRHYCDEHNVGMTSDSMAQGGQNYQRPTLIQAESTQFSMPQKQTQEV</sequence>
<proteinExistence type="predicted"/>
<accession>A0AAV7WU06</accession>
<reference evidence="2" key="1">
    <citation type="journal article" date="2022" name="bioRxiv">
        <title>Sequencing and chromosome-scale assembly of the giantPleurodeles waltlgenome.</title>
        <authorList>
            <person name="Brown T."/>
            <person name="Elewa A."/>
            <person name="Iarovenko S."/>
            <person name="Subramanian E."/>
            <person name="Araus A.J."/>
            <person name="Petzold A."/>
            <person name="Susuki M."/>
            <person name="Suzuki K.-i.T."/>
            <person name="Hayashi T."/>
            <person name="Toyoda A."/>
            <person name="Oliveira C."/>
            <person name="Osipova E."/>
            <person name="Leigh N.D."/>
            <person name="Simon A."/>
            <person name="Yun M.H."/>
        </authorList>
    </citation>
    <scope>NUCLEOTIDE SEQUENCE</scope>
    <source>
        <strain evidence="2">20211129_DDA</strain>
        <tissue evidence="2">Liver</tissue>
    </source>
</reference>